<comment type="caution">
    <text evidence="5">The sequence shown here is derived from an EMBL/GenBank/DDBJ whole genome shotgun (WGS) entry which is preliminary data.</text>
</comment>
<organism evidence="5">
    <name type="scientific">Cladocopium goreaui</name>
    <dbReference type="NCBI Taxonomy" id="2562237"/>
    <lineage>
        <taxon>Eukaryota</taxon>
        <taxon>Sar</taxon>
        <taxon>Alveolata</taxon>
        <taxon>Dinophyceae</taxon>
        <taxon>Suessiales</taxon>
        <taxon>Symbiodiniaceae</taxon>
        <taxon>Cladocopium</taxon>
    </lineage>
</organism>
<dbReference type="GO" id="GO:0003676">
    <property type="term" value="F:nucleic acid binding"/>
    <property type="evidence" value="ECO:0007669"/>
    <property type="project" value="InterPro"/>
</dbReference>
<evidence type="ECO:0000313" key="6">
    <source>
        <dbReference type="EMBL" id="CAL1159696.1"/>
    </source>
</evidence>
<reference evidence="5" key="1">
    <citation type="submission" date="2022-10" db="EMBL/GenBank/DDBJ databases">
        <authorList>
            <person name="Chen Y."/>
            <person name="Dougan E. K."/>
            <person name="Chan C."/>
            <person name="Rhodes N."/>
            <person name="Thang M."/>
        </authorList>
    </citation>
    <scope>NUCLEOTIDE SEQUENCE</scope>
</reference>
<dbReference type="EMBL" id="CAMXCT010003797">
    <property type="protein sequence ID" value="CAI4006321.1"/>
    <property type="molecule type" value="Genomic_DNA"/>
</dbReference>
<dbReference type="SMART" id="SM00343">
    <property type="entry name" value="ZnF_C2HC"/>
    <property type="match status" value="2"/>
</dbReference>
<dbReference type="InterPro" id="IPR052055">
    <property type="entry name" value="Hepadnavirus_pol/RT"/>
</dbReference>
<evidence type="ECO:0000313" key="7">
    <source>
        <dbReference type="EMBL" id="CAL4793633.1"/>
    </source>
</evidence>
<feature type="region of interest" description="Disordered" evidence="2">
    <location>
        <begin position="2960"/>
        <end position="3030"/>
    </location>
</feature>
<evidence type="ECO:0000256" key="2">
    <source>
        <dbReference type="SAM" id="MobiDB-lite"/>
    </source>
</evidence>
<keyword evidence="8" id="KW-1185">Reference proteome</keyword>
<feature type="region of interest" description="Disordered" evidence="2">
    <location>
        <begin position="1930"/>
        <end position="1976"/>
    </location>
</feature>
<evidence type="ECO:0000313" key="5">
    <source>
        <dbReference type="EMBL" id="CAI4006321.1"/>
    </source>
</evidence>
<keyword evidence="1" id="KW-0863">Zinc-finger</keyword>
<feature type="region of interest" description="Disordered" evidence="2">
    <location>
        <begin position="1706"/>
        <end position="1737"/>
    </location>
</feature>
<keyword evidence="3" id="KW-0472">Membrane</keyword>
<reference evidence="6" key="2">
    <citation type="submission" date="2024-04" db="EMBL/GenBank/DDBJ databases">
        <authorList>
            <person name="Chen Y."/>
            <person name="Shah S."/>
            <person name="Dougan E. K."/>
            <person name="Thang M."/>
            <person name="Chan C."/>
        </authorList>
    </citation>
    <scope>NUCLEOTIDE SEQUENCE [LARGE SCALE GENOMIC DNA]</scope>
</reference>
<feature type="compositionally biased region" description="Basic and acidic residues" evidence="2">
    <location>
        <begin position="3002"/>
        <end position="3020"/>
    </location>
</feature>
<dbReference type="EMBL" id="CAMXCT030003797">
    <property type="protein sequence ID" value="CAL4793633.1"/>
    <property type="molecule type" value="Genomic_DNA"/>
</dbReference>
<proteinExistence type="predicted"/>
<name>A0A9P1D9N9_9DINO</name>
<feature type="compositionally biased region" description="Basic residues" evidence="2">
    <location>
        <begin position="2979"/>
        <end position="3000"/>
    </location>
</feature>
<dbReference type="InterPro" id="IPR036875">
    <property type="entry name" value="Znf_CCHC_sf"/>
</dbReference>
<dbReference type="PANTHER" id="PTHR33050:SF7">
    <property type="entry name" value="RIBONUCLEASE H"/>
    <property type="match status" value="1"/>
</dbReference>
<dbReference type="OrthoDB" id="6103391at2759"/>
<feature type="compositionally biased region" description="Basic and acidic residues" evidence="2">
    <location>
        <begin position="2960"/>
        <end position="2978"/>
    </location>
</feature>
<keyword evidence="3" id="KW-1133">Transmembrane helix</keyword>
<dbReference type="PANTHER" id="PTHR33050">
    <property type="entry name" value="REVERSE TRANSCRIPTASE DOMAIN-CONTAINING PROTEIN"/>
    <property type="match status" value="1"/>
</dbReference>
<dbReference type="GO" id="GO:0008270">
    <property type="term" value="F:zinc ion binding"/>
    <property type="evidence" value="ECO:0007669"/>
    <property type="project" value="UniProtKB-KW"/>
</dbReference>
<keyword evidence="1" id="KW-0479">Metal-binding</keyword>
<dbReference type="InterPro" id="IPR001878">
    <property type="entry name" value="Znf_CCHC"/>
</dbReference>
<dbReference type="EMBL" id="CAMXCT020003797">
    <property type="protein sequence ID" value="CAL1159696.1"/>
    <property type="molecule type" value="Genomic_DNA"/>
</dbReference>
<sequence>MVVRVAELLHAISSVILKVAPKPSVLLILEPTPSGSMSRRAAPPVYHHAGQVTLALWTLGRKGPEAKNRKRLRSPDTLLGSNWTRASGPEPFALFYKVEPWMGARDRGVAALRVVPKPISLRKLACAGVSYLAFFAAGWLSAFVWSLANAAPSFMWESNSFLSAVFGKKSVAEELFKVPPLKRPALLPCHETAVVDDVPETPLAKAFKAGSPRPVYMQALARSSLENEEARRQTLVSGWTSLVMLDISAFAAFDGVPAEATFDEQREFVLRTVTECLCGKATSTIAKRLGSMVRFADFCKSGNLTPFPLLEHNLHAFMTHLVNDPSSSASSGRSFLEAVRFTSGMLGLTGNRAMMISQRVAGLAKSLVLRAPPILQAAPLTVEQVGKLEKFCCSAESLPDRVLTGGILIMTYGCARASDVARTTAIMLDRVDRDAPMTSGPCSEPHNFIELSVLGHKGARSDVHKRTILPVVAPMVSVSGTNWFDSWIEARTVLELGVEGEIAFPLMPHFDERGSAYPRSLQASEIGEYLRQTLKVQTMNRNALRSHSCKVTPLSWMAKSGACLQLRRNLGHHLDLASKSAECYSRDAMAPALRALATVVHQIAAKKFFPDNTRSGRFVQKLPGEDAEPQGEDMPAEDDWKDVGNDGFARPMTKASYVDGDLLPDTTSMDEAQHLYVLPMNEERDWFSAADIQALVDQGIKSFNNLAFSVCGQPGTVDDTRFQALLSGAFTNPTFGTESFLRQLSYESITIAVAAIKQRVEPHAEGQVKRLPPQERDERMRQLSKRITGFSIQGDYEPGHCVVDYFTTMIEEAAPKYLALSKCISREQELQSVKADKRIVVIEDQQLQVKSKAPDTSADLSTDLKVQNAFVRRGIAADQAGIMTYEKHEKIRHFFMQHLSRPSFATALECAYNDTMAASWALAVKDRALERGFIDVADQMDHFFNNFQNAQVNKAISGCLPRGRRAPPVLSDFLQPQPFAIADFPDLQQLAPGQRLPASLQAFPPGSRLVRFSKHDGGDSWASESMENIRSAADGPESAPAELMFAMVGIPRNYMDYIAAACTLTHPLHMALRVGDALEKAIHAHISDKGLEFRRVQCSFSKLLLQWCKDLDRQEGELRAGMPAHLRKILEKKRVCVFKRALEHIQYPDVNIADEMSEGFPLGGWLPASGVFPGQVRAPSLHLETLVSMADVFSAKTIASTKATSDPQLDDMLWQATLDEVAAGFLSGPFECADLPPGAVVSPRFGLVQKGKLRPIDNFSASHVNATVGLQEKFMVDAIDKIAGMIKRWMQLSPVPLKLVGRTFDLRKAYRQIGINSTHLNFAWISVFDPAERRAKLFKMESMPFGATASVAAFLRVSQALKMIGTARASLVWSSFYDDFVCICEPGAAVQTERMMNLLFSSLGWELSSDADKFTFTQTRRVEPLCRFLQVYGIYSAILMEISNSDNCQEHWMRILNGFSPPTVFRYLSTLLAFAACVHNLQISLNQMSALVLADCLLALAHEKGHCSMALKAIRWSWKQLQLTCFQECFSPLVLSFSKIQVIADRKESLPLPLLVLVQWERRILQSSCTTWRLYSRDDVDGSLTVQGSAEAAVATKKQKREDPLIVDELDCGCYRNTLHVIMDWHIQKTEADPTFEDICSDVGVDPSLASRLIQDGWNVHNFGLIATDVNAFAALFGELIPDQELSLQQRSSLKAAFLRCQPATASQSSDPLGAPGGEKSPKDSSGGWAESFPPKLDSQTIHDMKAKFLSNYPSELLNQETTPSTFPRLLSLVHHQVSKKQWQWIPWKYRLSQSKSEELQTQRAAKMPKLESLTLGALMIDDVPSLEIRNEGMGLHAVRTLMDLHNVALAMCGAAHLAALKEYTQKFMTLLTQKVEPEMGLRNANIIESQAADRQCWYIMSELINDRSWTMNDALHELTHIRHDISTLLQLRPRPPKATSSWTPSTSASSSKGGKGKGKSGNKGKSTVGSKGQGKTAWVTELKLPNGTRKFAHNCAYPMSDGTACGKSHRMLEPSVGVGMDLASAGSRDAGLAHFGPEISPRIQATASMDSRHTPSAHPILIEDVDDPEAAVTLAEPLAPPHSSALEFISEVQHFRIFLDISAGVTRPLSQALLVHGCDVLSFDILLNPKMDLLNDDGYEALLRLCSCGAVAYGAASPPCSQYSRLKLRNDGGPKALRTPDHLQGVPGLNASDLQKVQSSYTMLSRCLTCLQLIHAAGGHVHLEQPPSAMSWLEAETQQFVNSIGIHCINLAACQYGQNWHKSWMFASSLGDLTKLGNSCPHPYGFHDTIAGPRNSAGYFFSKDTARYPQALAKAFGDCVAPLFSRHQGDIIWTNRTMIIPRKQSDAFPRSHEDGGGLFSQPDWSMSGRTAVDSFSPLQHIISQRFDKKLVAACQLGSPEPPFSDQNLAPFRQDLEKLMIDHGHTPDWQVRAHQPMQLHVLKSLSEIMHDPDHTFFDSLINGVSTGYQRDIPLSGCFPRNDRAWDPHSQEPLSVHFSNWQSAADQELVQTEVDKGWVFEYPGTLAGVALGKLGIAISEGRPPRLVVDQSICGLNQNCFVPDGSTLPSAKDVLRCYPIRDSVADLLGFSLDIKSAHKRVVIKNSEWGLVGFTLNDRIFFYRVCPFGASFSAAWWSRVGGFLLRTFHRLIWLSHVALLYVDDFLVYQDAQVLPLSACLLCIFVLITKVPISWAKCELSRDLKWIGWNFHINAGFLTIPADKLAKVSNYLDDLLHGNRTTRKRLEKAIGICMWLTQLWPYMRIWIHHWYKDLYSIPASLFSVNLHDWSAITHALTNDLKFSVSPHNTALHYREQTLKYSIRRPMVDNLPEILREIHNEIQSYHSMLEGSINYRAFLDLRIMEGDQFLLYLRNLPERVVEHVQMIAGANTVLQLWESVQQYYVRSRSTNFVTERAHVTNPDRNPAAGKRCHNCGREGHFASDCPDPPKCKHCGRPGHLEKESWKKYPEKKPAKNTKSDPKAKAKSAAKAKGKGKGRGRGKGGRFHGVDEKTRENKRVRVENKSLRMRKQQKLS</sequence>
<feature type="domain" description="CCHC-type" evidence="4">
    <location>
        <begin position="2926"/>
        <end position="2942"/>
    </location>
</feature>
<evidence type="ECO:0000313" key="8">
    <source>
        <dbReference type="Proteomes" id="UP001152797"/>
    </source>
</evidence>
<evidence type="ECO:0000256" key="1">
    <source>
        <dbReference type="PROSITE-ProRule" id="PRU00047"/>
    </source>
</evidence>
<dbReference type="Gene3D" id="4.10.60.10">
    <property type="entry name" value="Zinc finger, CCHC-type"/>
    <property type="match status" value="1"/>
</dbReference>
<feature type="transmembrane region" description="Helical" evidence="3">
    <location>
        <begin position="124"/>
        <end position="148"/>
    </location>
</feature>
<protein>
    <submittedName>
        <fullName evidence="7">CCHC-type zinc finger nucleic acid binding protein (Cellular nucleic acid-binding protein) (CNBP) (Zinc finger protein 9)</fullName>
    </submittedName>
</protein>
<accession>A0A9P1D9N9</accession>
<dbReference type="Pfam" id="PF00098">
    <property type="entry name" value="zf-CCHC"/>
    <property type="match status" value="1"/>
</dbReference>
<feature type="compositionally biased region" description="Basic residues" evidence="2">
    <location>
        <begin position="3021"/>
        <end position="3030"/>
    </location>
</feature>
<dbReference type="InterPro" id="IPR043502">
    <property type="entry name" value="DNA/RNA_pol_sf"/>
</dbReference>
<feature type="compositionally biased region" description="Low complexity" evidence="2">
    <location>
        <begin position="1938"/>
        <end position="1953"/>
    </location>
</feature>
<evidence type="ECO:0000256" key="3">
    <source>
        <dbReference type="SAM" id="Phobius"/>
    </source>
</evidence>
<gene>
    <name evidence="5" type="ORF">C1SCF055_LOCUS31967</name>
</gene>
<dbReference type="SUPFAM" id="SSF57756">
    <property type="entry name" value="Retrovirus zinc finger-like domains"/>
    <property type="match status" value="1"/>
</dbReference>
<dbReference type="PROSITE" id="PS50158">
    <property type="entry name" value="ZF_CCHC"/>
    <property type="match status" value="1"/>
</dbReference>
<dbReference type="Proteomes" id="UP001152797">
    <property type="component" value="Unassembled WGS sequence"/>
</dbReference>
<evidence type="ECO:0000259" key="4">
    <source>
        <dbReference type="PROSITE" id="PS50158"/>
    </source>
</evidence>
<dbReference type="SUPFAM" id="SSF56672">
    <property type="entry name" value="DNA/RNA polymerases"/>
    <property type="match status" value="1"/>
</dbReference>
<keyword evidence="1" id="KW-0862">Zinc</keyword>
<keyword evidence="3" id="KW-0812">Transmembrane</keyword>